<accession>A0A8J8P0J7</accession>
<gene>
    <name evidence="1" type="ORF">FGO68_gene6214</name>
</gene>
<dbReference type="AlphaFoldDB" id="A0A8J8P0J7"/>
<comment type="caution">
    <text evidence="1">The sequence shown here is derived from an EMBL/GenBank/DDBJ whole genome shotgun (WGS) entry which is preliminary data.</text>
</comment>
<sequence length="606" mass="71742">MWKIKGKFCLINLLGNLEKSQALLLLFKTSRWSREKSVQNYKFIRSSFKDYKLLKDFKITLHYYLDSPNFIYMEKIEMNMLHINTQAFEDAQNVILTVLIDDSPKQNCEPLQIDMLKRILDLSTQIKIYAHIIDFNEAQLNLIKHLNLQSKVKVQNIAIFLDDTTQRCKLKLVQTVNLLEIPTDMPLTIRSESLRHIKRLIIRVNNEDNKIQLQDSLTLYPSFKFEISFIDCQKDSIIKAVNYYQKILQQYSSKVILHIDCSKIGYDQLISVFDYLQNNFSNLLIEYNSVNLNKQGIMYELIDSQYAQFLTFLEEKKKKIGGRLIIQQMYLKNMQDKSITLPKINQQIGNLNIYYQKQNKIHMEYFPYEKIESASFDLIKCDSKQFSKQEYFTSPTHLNILQISEATDSDWFDVIPAFLSCFTRHERLKSLNIKLPLRDYSSLKQYQIGNIYEWVAEFPNLIKLKLPFRNVTMRENIDSLQYMMQKLQTKLEFLQLYELPAELEADYLPLIDTNLIIVSACIILKVLKVLKMFILNPLFQINVAKKAYQQRMNPLKILIKHVSFLHGCKRTLIRQEKTKIVENLLNIEEYKSRVINRLKQQSSKCY</sequence>
<keyword evidence="2" id="KW-1185">Reference proteome</keyword>
<evidence type="ECO:0000313" key="1">
    <source>
        <dbReference type="EMBL" id="TNV85702.1"/>
    </source>
</evidence>
<name>A0A8J8P0J7_HALGN</name>
<reference evidence="1" key="1">
    <citation type="submission" date="2019-06" db="EMBL/GenBank/DDBJ databases">
        <authorList>
            <person name="Zheng W."/>
        </authorList>
    </citation>
    <scope>NUCLEOTIDE SEQUENCE</scope>
    <source>
        <strain evidence="1">QDHG01</strain>
    </source>
</reference>
<dbReference type="EMBL" id="RRYP01001617">
    <property type="protein sequence ID" value="TNV85702.1"/>
    <property type="molecule type" value="Genomic_DNA"/>
</dbReference>
<dbReference type="Proteomes" id="UP000785679">
    <property type="component" value="Unassembled WGS sequence"/>
</dbReference>
<evidence type="ECO:0000313" key="2">
    <source>
        <dbReference type="Proteomes" id="UP000785679"/>
    </source>
</evidence>
<organism evidence="1 2">
    <name type="scientific">Halteria grandinella</name>
    <dbReference type="NCBI Taxonomy" id="5974"/>
    <lineage>
        <taxon>Eukaryota</taxon>
        <taxon>Sar</taxon>
        <taxon>Alveolata</taxon>
        <taxon>Ciliophora</taxon>
        <taxon>Intramacronucleata</taxon>
        <taxon>Spirotrichea</taxon>
        <taxon>Stichotrichia</taxon>
        <taxon>Sporadotrichida</taxon>
        <taxon>Halteriidae</taxon>
        <taxon>Halteria</taxon>
    </lineage>
</organism>
<protein>
    <submittedName>
        <fullName evidence="1">Uncharacterized protein</fullName>
    </submittedName>
</protein>
<proteinExistence type="predicted"/>